<evidence type="ECO:0000313" key="1">
    <source>
        <dbReference type="EMBL" id="EHP37476.1"/>
    </source>
</evidence>
<sequence length="22" mass="2420">MASVQIRGIQKYFGSTQVIHGV</sequence>
<proteinExistence type="predicted"/>
<dbReference type="AlphaFoldDB" id="H1SJ28"/>
<dbReference type="EMBL" id="AHJE01000349">
    <property type="protein sequence ID" value="EHP37476.1"/>
    <property type="molecule type" value="Genomic_DNA"/>
</dbReference>
<feature type="non-terminal residue" evidence="1">
    <location>
        <position position="22"/>
    </location>
</feature>
<organism evidence="1 2">
    <name type="scientific">Cupriavidus basilensis OR16</name>
    <dbReference type="NCBI Taxonomy" id="1127483"/>
    <lineage>
        <taxon>Bacteria</taxon>
        <taxon>Pseudomonadati</taxon>
        <taxon>Pseudomonadota</taxon>
        <taxon>Betaproteobacteria</taxon>
        <taxon>Burkholderiales</taxon>
        <taxon>Burkholderiaceae</taxon>
        <taxon>Cupriavidus</taxon>
    </lineage>
</organism>
<protein>
    <submittedName>
        <fullName evidence="1">Uncharacterized protein</fullName>
    </submittedName>
</protein>
<gene>
    <name evidence="1" type="ORF">OR16_42603</name>
</gene>
<name>H1SJ28_9BURK</name>
<dbReference type="Proteomes" id="UP000005808">
    <property type="component" value="Unassembled WGS sequence"/>
</dbReference>
<accession>H1SJ28</accession>
<comment type="caution">
    <text evidence="1">The sequence shown here is derived from an EMBL/GenBank/DDBJ whole genome shotgun (WGS) entry which is preliminary data.</text>
</comment>
<evidence type="ECO:0000313" key="2">
    <source>
        <dbReference type="Proteomes" id="UP000005808"/>
    </source>
</evidence>
<reference evidence="1 2" key="1">
    <citation type="journal article" date="2012" name="J. Bacteriol.">
        <title>De Novo Genome Project of Cupriavidus basilensis OR16.</title>
        <authorList>
            <person name="Cserhati M."/>
            <person name="Kriszt B."/>
            <person name="Szoboszlay S."/>
            <person name="Toth A."/>
            <person name="Szabo I."/>
            <person name="Tancsics A."/>
            <person name="Nagy I."/>
            <person name="Horvath B."/>
            <person name="Nagy I."/>
            <person name="Kukolya J."/>
        </authorList>
    </citation>
    <scope>NUCLEOTIDE SEQUENCE [LARGE SCALE GENOMIC DNA]</scope>
    <source>
        <strain evidence="1 2">OR16</strain>
    </source>
</reference>